<dbReference type="GeneID" id="301338271"/>
<dbReference type="KEGG" id="sog:RA178_03765"/>
<gene>
    <name evidence="1" type="ORF">RA178_03765</name>
</gene>
<proteinExistence type="predicted"/>
<dbReference type="Proteomes" id="UP001236800">
    <property type="component" value="Chromosome"/>
</dbReference>
<dbReference type="RefSeq" id="WP_012196696.1">
    <property type="nucleotide sequence ID" value="NZ_CP132914.1"/>
</dbReference>
<dbReference type="AlphaFoldDB" id="A0AA50KEL2"/>
<name>A0AA50KEL2_9GAMM</name>
<sequence>MIKQLVNIVVKAPVAMQARVTIDTDIDAERVVLMHRNTGDLYYMFKVVSPVTSFTVPYSHAVNDTLLVGILDDNHVYNCKFVDGVRAENINANAI</sequence>
<organism evidence="1">
    <name type="scientific">Shewanella oncorhynchi</name>
    <dbReference type="NCBI Taxonomy" id="2726434"/>
    <lineage>
        <taxon>Bacteria</taxon>
        <taxon>Pseudomonadati</taxon>
        <taxon>Pseudomonadota</taxon>
        <taxon>Gammaproteobacteria</taxon>
        <taxon>Alteromonadales</taxon>
        <taxon>Shewanellaceae</taxon>
        <taxon>Shewanella</taxon>
    </lineage>
</organism>
<dbReference type="EMBL" id="CP132914">
    <property type="protein sequence ID" value="WMB73754.1"/>
    <property type="molecule type" value="Genomic_DNA"/>
</dbReference>
<protein>
    <submittedName>
        <fullName evidence="1">Uncharacterized protein</fullName>
    </submittedName>
</protein>
<accession>A0AA50KEL2</accession>
<reference evidence="1" key="1">
    <citation type="submission" date="2023-08" db="EMBL/GenBank/DDBJ databases">
        <title>Complete genome sequence of Shewanella oncorhynchi Z-P2, a siderophore putrebactin-producing bacterium.</title>
        <authorList>
            <person name="Zhang Y."/>
        </authorList>
    </citation>
    <scope>NUCLEOTIDE SEQUENCE</scope>
    <source>
        <strain evidence="1">Z-P2</strain>
    </source>
</reference>
<evidence type="ECO:0000313" key="1">
    <source>
        <dbReference type="EMBL" id="WMB73754.1"/>
    </source>
</evidence>